<sequence>MKNLELRYLTDYSPADKPWDEHRSISDDVGGIYLRAAGFERYGERVASCSGILRFGWSTNTETGETRLRLRDARFCRVRHCPICQWRRSLMWQARFYQSLPKIVAEHPDARWLFLTLTVRNCPVTELGDTLTAMNAAFQRLKDRKEFRNVLGWIRTTEVTRDRDGNAHPHFHTLLMVPPSMLSGREYVKHTRWVELWRNCLRVEYDPNVDIRTVKPRKPKDGESLPCVVADALRGAVAETLKYSTKPADMTADPGWFLELTQQVYKRRFVAAGGALKDVLKLERETNEDLLMVDDPADGRDDGSRLAFSWRVEAKKYRRDRTMDKPEQK</sequence>
<name>A0A722FAS3_SALER</name>
<dbReference type="InterPro" id="IPR000989">
    <property type="entry name" value="Rep"/>
</dbReference>
<comment type="similarity">
    <text evidence="1">Belongs to the Gram-positive plasmids replication protein type 1 family.</text>
</comment>
<dbReference type="EMBL" id="DAAQDV010000046">
    <property type="protein sequence ID" value="HAD8887585.1"/>
    <property type="molecule type" value="Genomic_DNA"/>
</dbReference>
<organism evidence="3">
    <name type="scientific">Salmonella enterica</name>
    <name type="common">Salmonella choleraesuis</name>
    <dbReference type="NCBI Taxonomy" id="28901"/>
    <lineage>
        <taxon>Bacteria</taxon>
        <taxon>Pseudomonadati</taxon>
        <taxon>Pseudomonadota</taxon>
        <taxon>Gammaproteobacteria</taxon>
        <taxon>Enterobacterales</taxon>
        <taxon>Enterobacteriaceae</taxon>
        <taxon>Salmonella</taxon>
    </lineage>
</organism>
<evidence type="ECO:0000256" key="1">
    <source>
        <dbReference type="ARBA" id="ARBA00008909"/>
    </source>
</evidence>
<dbReference type="AlphaFoldDB" id="A0A722FAS3"/>
<dbReference type="GO" id="GO:0006260">
    <property type="term" value="P:DNA replication"/>
    <property type="evidence" value="ECO:0007669"/>
    <property type="project" value="UniProtKB-KW"/>
</dbReference>
<dbReference type="Pfam" id="PF01446">
    <property type="entry name" value="Rep_1"/>
    <property type="match status" value="1"/>
</dbReference>
<evidence type="ECO:0000313" key="4">
    <source>
        <dbReference type="EMBL" id="HAD9006034.1"/>
    </source>
</evidence>
<reference evidence="3" key="1">
    <citation type="journal article" date="2018" name="Genome Biol.">
        <title>SKESA: strategic k-mer extension for scrupulous assemblies.</title>
        <authorList>
            <person name="Souvorov A."/>
            <person name="Agarwala R."/>
            <person name="Lipman D.J."/>
        </authorList>
    </citation>
    <scope>NUCLEOTIDE SEQUENCE</scope>
    <source>
        <strain evidence="4">D178</strain>
        <strain evidence="3">D179</strain>
    </source>
</reference>
<protein>
    <submittedName>
        <fullName evidence="3">Replication protein</fullName>
    </submittedName>
</protein>
<evidence type="ECO:0000256" key="2">
    <source>
        <dbReference type="ARBA" id="ARBA00022705"/>
    </source>
</evidence>
<dbReference type="GO" id="GO:0003677">
    <property type="term" value="F:DNA binding"/>
    <property type="evidence" value="ECO:0007669"/>
    <property type="project" value="InterPro"/>
</dbReference>
<dbReference type="EMBL" id="DAAQET010000046">
    <property type="protein sequence ID" value="HAD9006034.1"/>
    <property type="molecule type" value="Genomic_DNA"/>
</dbReference>
<gene>
    <name evidence="3" type="ORF">G1340_25935</name>
    <name evidence="4" type="ORF">G1371_25965</name>
</gene>
<reference evidence="3" key="2">
    <citation type="submission" date="2019-01" db="EMBL/GenBank/DDBJ databases">
        <authorList>
            <consortium name="NCBI Pathogen Detection Project"/>
        </authorList>
    </citation>
    <scope>NUCLEOTIDE SEQUENCE</scope>
    <source>
        <strain evidence="4">D178</strain>
        <strain evidence="3">D179</strain>
    </source>
</reference>
<evidence type="ECO:0000313" key="3">
    <source>
        <dbReference type="EMBL" id="HAD8887585.1"/>
    </source>
</evidence>
<comment type="caution">
    <text evidence="3">The sequence shown here is derived from an EMBL/GenBank/DDBJ whole genome shotgun (WGS) entry which is preliminary data.</text>
</comment>
<accession>A0A722FAS3</accession>
<proteinExistence type="inferred from homology"/>
<keyword evidence="2" id="KW-0235">DNA replication</keyword>